<proteinExistence type="predicted"/>
<gene>
    <name evidence="1" type="ORF">CDAR_170231</name>
</gene>
<keyword evidence="2" id="KW-1185">Reference proteome</keyword>
<comment type="caution">
    <text evidence="1">The sequence shown here is derived from an EMBL/GenBank/DDBJ whole genome shotgun (WGS) entry which is preliminary data.</text>
</comment>
<dbReference type="EMBL" id="BPLQ01012280">
    <property type="protein sequence ID" value="GIY64159.1"/>
    <property type="molecule type" value="Genomic_DNA"/>
</dbReference>
<organism evidence="1 2">
    <name type="scientific">Caerostris darwini</name>
    <dbReference type="NCBI Taxonomy" id="1538125"/>
    <lineage>
        <taxon>Eukaryota</taxon>
        <taxon>Metazoa</taxon>
        <taxon>Ecdysozoa</taxon>
        <taxon>Arthropoda</taxon>
        <taxon>Chelicerata</taxon>
        <taxon>Arachnida</taxon>
        <taxon>Araneae</taxon>
        <taxon>Araneomorphae</taxon>
        <taxon>Entelegynae</taxon>
        <taxon>Araneoidea</taxon>
        <taxon>Araneidae</taxon>
        <taxon>Caerostris</taxon>
    </lineage>
</organism>
<protein>
    <submittedName>
        <fullName evidence="1">Uncharacterized protein</fullName>
    </submittedName>
</protein>
<dbReference type="AlphaFoldDB" id="A0AAV4V387"/>
<dbReference type="Proteomes" id="UP001054837">
    <property type="component" value="Unassembled WGS sequence"/>
</dbReference>
<sequence length="93" mass="10353">MPFEKNPFDTQVRRTSLNNDSFQYCFFFQTTHVSGIALCHPMQGSGYIHPYDSTVGAQGSSPRVFVRKTSLSGDYYPPVTHTTLEKNGGDTAL</sequence>
<name>A0AAV4V387_9ARAC</name>
<evidence type="ECO:0000313" key="1">
    <source>
        <dbReference type="EMBL" id="GIY64159.1"/>
    </source>
</evidence>
<accession>A0AAV4V387</accession>
<reference evidence="1 2" key="1">
    <citation type="submission" date="2021-06" db="EMBL/GenBank/DDBJ databases">
        <title>Caerostris darwini draft genome.</title>
        <authorList>
            <person name="Kono N."/>
            <person name="Arakawa K."/>
        </authorList>
    </citation>
    <scope>NUCLEOTIDE SEQUENCE [LARGE SCALE GENOMIC DNA]</scope>
</reference>
<evidence type="ECO:0000313" key="2">
    <source>
        <dbReference type="Proteomes" id="UP001054837"/>
    </source>
</evidence>